<proteinExistence type="predicted"/>
<dbReference type="EMBL" id="ABEU02000006">
    <property type="protein sequence ID" value="PNR52474.1"/>
    <property type="molecule type" value="Genomic_DNA"/>
</dbReference>
<protein>
    <submittedName>
        <fullName evidence="1 2">Uncharacterized protein</fullName>
    </submittedName>
</protein>
<reference evidence="1 3" key="1">
    <citation type="journal article" date="2008" name="Science">
        <title>The Physcomitrella genome reveals evolutionary insights into the conquest of land by plants.</title>
        <authorList>
            <person name="Rensing S."/>
            <person name="Lang D."/>
            <person name="Zimmer A."/>
            <person name="Terry A."/>
            <person name="Salamov A."/>
            <person name="Shapiro H."/>
            <person name="Nishiyama T."/>
            <person name="Perroud P.-F."/>
            <person name="Lindquist E."/>
            <person name="Kamisugi Y."/>
            <person name="Tanahashi T."/>
            <person name="Sakakibara K."/>
            <person name="Fujita T."/>
            <person name="Oishi K."/>
            <person name="Shin-I T."/>
            <person name="Kuroki Y."/>
            <person name="Toyoda A."/>
            <person name="Suzuki Y."/>
            <person name="Hashimoto A."/>
            <person name="Yamaguchi K."/>
            <person name="Sugano A."/>
            <person name="Kohara Y."/>
            <person name="Fujiyama A."/>
            <person name="Anterola A."/>
            <person name="Aoki S."/>
            <person name="Ashton N."/>
            <person name="Barbazuk W.B."/>
            <person name="Barker E."/>
            <person name="Bennetzen J."/>
            <person name="Bezanilla M."/>
            <person name="Blankenship R."/>
            <person name="Cho S.H."/>
            <person name="Dutcher S."/>
            <person name="Estelle M."/>
            <person name="Fawcett J.A."/>
            <person name="Gundlach H."/>
            <person name="Hanada K."/>
            <person name="Heyl A."/>
            <person name="Hicks K.A."/>
            <person name="Hugh J."/>
            <person name="Lohr M."/>
            <person name="Mayer K."/>
            <person name="Melkozernov A."/>
            <person name="Murata T."/>
            <person name="Nelson D."/>
            <person name="Pils B."/>
            <person name="Prigge M."/>
            <person name="Reiss B."/>
            <person name="Renner T."/>
            <person name="Rombauts S."/>
            <person name="Rushton P."/>
            <person name="Sanderfoot A."/>
            <person name="Schween G."/>
            <person name="Shiu S.-H."/>
            <person name="Stueber K."/>
            <person name="Theodoulou F.L."/>
            <person name="Tu H."/>
            <person name="Van de Peer Y."/>
            <person name="Verrier P.J."/>
            <person name="Waters E."/>
            <person name="Wood A."/>
            <person name="Yang L."/>
            <person name="Cove D."/>
            <person name="Cuming A."/>
            <person name="Hasebe M."/>
            <person name="Lucas S."/>
            <person name="Mishler D.B."/>
            <person name="Reski R."/>
            <person name="Grigoriev I."/>
            <person name="Quatrano R.S."/>
            <person name="Boore J.L."/>
        </authorList>
    </citation>
    <scope>NUCLEOTIDE SEQUENCE [LARGE SCALE GENOMIC DNA]</scope>
    <source>
        <strain evidence="2 3">cv. Gransden 2004</strain>
    </source>
</reference>
<organism evidence="1">
    <name type="scientific">Physcomitrium patens</name>
    <name type="common">Spreading-leaved earth moss</name>
    <name type="synonym">Physcomitrella patens</name>
    <dbReference type="NCBI Taxonomy" id="3218"/>
    <lineage>
        <taxon>Eukaryota</taxon>
        <taxon>Viridiplantae</taxon>
        <taxon>Streptophyta</taxon>
        <taxon>Embryophyta</taxon>
        <taxon>Bryophyta</taxon>
        <taxon>Bryophytina</taxon>
        <taxon>Bryopsida</taxon>
        <taxon>Funariidae</taxon>
        <taxon>Funariales</taxon>
        <taxon>Funariaceae</taxon>
        <taxon>Physcomitrium</taxon>
    </lineage>
</organism>
<evidence type="ECO:0000313" key="1">
    <source>
        <dbReference type="EMBL" id="PNR52474.1"/>
    </source>
</evidence>
<accession>A0A2K1KFB6</accession>
<sequence length="107" mass="11908">MPLAIKIAFLSNIAPRPTQKYQNLPLKIVQLVINNNNMLIVSHTSGNITRATPLHVMLDFKTQPFMIDKQLAQELGLIPTNLEPCLFIIVTLIGGTKQANSHTNYSL</sequence>
<evidence type="ECO:0000313" key="2">
    <source>
        <dbReference type="EnsemblPlants" id="PAC:32978922.CDS.1"/>
    </source>
</evidence>
<dbReference type="EnsemblPlants" id="Pp3c6_12047V3.1">
    <property type="protein sequence ID" value="PAC:32978922.CDS.1"/>
    <property type="gene ID" value="Pp3c6_12047"/>
</dbReference>
<dbReference type="Gramene" id="Pp3c6_12047V3.1">
    <property type="protein sequence ID" value="PAC:32978922.CDS.1"/>
    <property type="gene ID" value="Pp3c6_12047"/>
</dbReference>
<dbReference type="AlphaFoldDB" id="A0A2K1KFB6"/>
<gene>
    <name evidence="1" type="ORF">PHYPA_008848</name>
</gene>
<name>A0A2K1KFB6_PHYPA</name>
<keyword evidence="3" id="KW-1185">Reference proteome</keyword>
<reference evidence="2" key="3">
    <citation type="submission" date="2020-12" db="UniProtKB">
        <authorList>
            <consortium name="EnsemblPlants"/>
        </authorList>
    </citation>
    <scope>IDENTIFICATION</scope>
</reference>
<dbReference type="Proteomes" id="UP000006727">
    <property type="component" value="Chromosome 6"/>
</dbReference>
<evidence type="ECO:0000313" key="3">
    <source>
        <dbReference type="Proteomes" id="UP000006727"/>
    </source>
</evidence>
<dbReference type="InParanoid" id="A0A2K1KFB6"/>
<reference evidence="1 3" key="2">
    <citation type="journal article" date="2018" name="Plant J.">
        <title>The Physcomitrella patens chromosome-scale assembly reveals moss genome structure and evolution.</title>
        <authorList>
            <person name="Lang D."/>
            <person name="Ullrich K.K."/>
            <person name="Murat F."/>
            <person name="Fuchs J."/>
            <person name="Jenkins J."/>
            <person name="Haas F.B."/>
            <person name="Piednoel M."/>
            <person name="Gundlach H."/>
            <person name="Van Bel M."/>
            <person name="Meyberg R."/>
            <person name="Vives C."/>
            <person name="Morata J."/>
            <person name="Symeonidi A."/>
            <person name="Hiss M."/>
            <person name="Muchero W."/>
            <person name="Kamisugi Y."/>
            <person name="Saleh O."/>
            <person name="Blanc G."/>
            <person name="Decker E.L."/>
            <person name="van Gessel N."/>
            <person name="Grimwood J."/>
            <person name="Hayes R.D."/>
            <person name="Graham S.W."/>
            <person name="Gunter L.E."/>
            <person name="McDaniel S.F."/>
            <person name="Hoernstein S.N.W."/>
            <person name="Larsson A."/>
            <person name="Li F.W."/>
            <person name="Perroud P.F."/>
            <person name="Phillips J."/>
            <person name="Ranjan P."/>
            <person name="Rokshar D.S."/>
            <person name="Rothfels C.J."/>
            <person name="Schneider L."/>
            <person name="Shu S."/>
            <person name="Stevenson D.W."/>
            <person name="Thummler F."/>
            <person name="Tillich M."/>
            <person name="Villarreal Aguilar J.C."/>
            <person name="Widiez T."/>
            <person name="Wong G.K."/>
            <person name="Wymore A."/>
            <person name="Zhang Y."/>
            <person name="Zimmer A.D."/>
            <person name="Quatrano R.S."/>
            <person name="Mayer K.F.X."/>
            <person name="Goodstein D."/>
            <person name="Casacuberta J.M."/>
            <person name="Vandepoele K."/>
            <person name="Reski R."/>
            <person name="Cuming A.C."/>
            <person name="Tuskan G.A."/>
            <person name="Maumus F."/>
            <person name="Salse J."/>
            <person name="Schmutz J."/>
            <person name="Rensing S.A."/>
        </authorList>
    </citation>
    <scope>NUCLEOTIDE SEQUENCE [LARGE SCALE GENOMIC DNA]</scope>
    <source>
        <strain evidence="2 3">cv. Gransden 2004</strain>
    </source>
</reference>